<dbReference type="GO" id="GO:0004620">
    <property type="term" value="F:phospholipase activity"/>
    <property type="evidence" value="ECO:0007669"/>
    <property type="project" value="TreeGrafter"/>
</dbReference>
<feature type="chain" id="PRO_5042052553" description="triacylglycerol lipase" evidence="19">
    <location>
        <begin position="26"/>
        <end position="404"/>
    </location>
</feature>
<comment type="caution">
    <text evidence="21">The sequence shown here is derived from an EMBL/GenBank/DDBJ whole genome shotgun (WGS) entry which is preliminary data.</text>
</comment>
<evidence type="ECO:0000256" key="13">
    <source>
        <dbReference type="ARBA" id="ARBA00023006"/>
    </source>
</evidence>
<comment type="catalytic activity">
    <reaction evidence="1">
        <text>a triacylglycerol + H2O = a diacylglycerol + a fatty acid + H(+)</text>
        <dbReference type="Rhea" id="RHEA:12044"/>
        <dbReference type="ChEBI" id="CHEBI:15377"/>
        <dbReference type="ChEBI" id="CHEBI:15378"/>
        <dbReference type="ChEBI" id="CHEBI:17855"/>
        <dbReference type="ChEBI" id="CHEBI:18035"/>
        <dbReference type="ChEBI" id="CHEBI:28868"/>
        <dbReference type="EC" id="3.1.1.3"/>
    </reaction>
</comment>
<dbReference type="Proteomes" id="UP001219525">
    <property type="component" value="Unassembled WGS sequence"/>
</dbReference>
<feature type="domain" description="Fungal lipase-type" evidence="20">
    <location>
        <begin position="246"/>
        <end position="273"/>
    </location>
</feature>
<organism evidence="21 22">
    <name type="scientific">Mycena pura</name>
    <dbReference type="NCBI Taxonomy" id="153505"/>
    <lineage>
        <taxon>Eukaryota</taxon>
        <taxon>Fungi</taxon>
        <taxon>Dikarya</taxon>
        <taxon>Basidiomycota</taxon>
        <taxon>Agaricomycotina</taxon>
        <taxon>Agaricomycetes</taxon>
        <taxon>Agaricomycetidae</taxon>
        <taxon>Agaricales</taxon>
        <taxon>Marasmiineae</taxon>
        <taxon>Mycenaceae</taxon>
        <taxon>Mycena</taxon>
    </lineage>
</organism>
<dbReference type="GO" id="GO:0034727">
    <property type="term" value="P:piecemeal microautophagy of the nucleus"/>
    <property type="evidence" value="ECO:0007669"/>
    <property type="project" value="TreeGrafter"/>
</dbReference>
<evidence type="ECO:0000256" key="14">
    <source>
        <dbReference type="ARBA" id="ARBA00023098"/>
    </source>
</evidence>
<keyword evidence="9 21" id="KW-0378">Hydrolase</keyword>
<keyword evidence="14" id="KW-0443">Lipid metabolism</keyword>
<dbReference type="GO" id="GO:0006660">
    <property type="term" value="P:phosphatidylserine catabolic process"/>
    <property type="evidence" value="ECO:0007669"/>
    <property type="project" value="TreeGrafter"/>
</dbReference>
<evidence type="ECO:0000256" key="4">
    <source>
        <dbReference type="ARBA" id="ARBA00010701"/>
    </source>
</evidence>
<keyword evidence="15" id="KW-0472">Membrane</keyword>
<evidence type="ECO:0000256" key="16">
    <source>
        <dbReference type="ARBA" id="ARBA00023180"/>
    </source>
</evidence>
<evidence type="ECO:0000256" key="17">
    <source>
        <dbReference type="ARBA" id="ARBA00024663"/>
    </source>
</evidence>
<dbReference type="PANTHER" id="PTHR47175">
    <property type="entry name" value="LIPASE ATG15-RELATED"/>
    <property type="match status" value="1"/>
</dbReference>
<dbReference type="PANTHER" id="PTHR47175:SF2">
    <property type="entry name" value="LIPASE ATG15-RELATED"/>
    <property type="match status" value="1"/>
</dbReference>
<protein>
    <recommendedName>
        <fullName evidence="6">triacylglycerol lipase</fullName>
        <ecNumber evidence="6">3.1.1.3</ecNumber>
    </recommendedName>
    <alternativeName>
        <fullName evidence="18">Autophagy-related protein 15</fullName>
    </alternativeName>
</protein>
<keyword evidence="8" id="KW-0967">Endosome</keyword>
<evidence type="ECO:0000256" key="1">
    <source>
        <dbReference type="ARBA" id="ARBA00001024"/>
    </source>
</evidence>
<dbReference type="AlphaFoldDB" id="A0AAD6V7C9"/>
<comment type="subunit">
    <text evidence="5">Binds to both phosphatidylinositol (PI) and phosphatidylinositol 3,5-bisphosphate (PIP2).</text>
</comment>
<accession>A0AAD6V7C9</accession>
<keyword evidence="10" id="KW-0442">Lipid degradation</keyword>
<sequence>MLGDIPNSLWFILNALLWTHGPDRATPPPIRFQLRHEHAVANGSRSVFSNIPSSFLGEYYEVPTRSIQTHRPPSAAAYSDARLHSMRHAQSPVFAWNSVDVAGPDVTRRDTLLELAKMTSNSYYGDRGHKLWYPLNGWNASIPFGWEPDADGFRGHIFVSDDNSTVIVSVKGTSAPWIAGGEGPTKKKDKLNDNLLFSCCCARVGPTWFTVCDCYAGGDKCDQNCVERALVDESLFYHVGINLYNDVVYMYPNANIWFTGHSLGGSLAALLGATFGCPVVAFETPGEKMAAARLHLPSPPSTLHITHVYHTGDPIPMGTCTGVTSSCALGGYALESRCHQGQRILYDTVTKRGWSVDSRQHPIQFIVENLLNEDWDPAAGVAVPAVDQQTDCVDCFNWQFGHFK</sequence>
<evidence type="ECO:0000313" key="21">
    <source>
        <dbReference type="EMBL" id="KAJ7205011.1"/>
    </source>
</evidence>
<evidence type="ECO:0000256" key="9">
    <source>
        <dbReference type="ARBA" id="ARBA00022801"/>
    </source>
</evidence>
<keyword evidence="7" id="KW-0812">Transmembrane</keyword>
<evidence type="ECO:0000256" key="8">
    <source>
        <dbReference type="ARBA" id="ARBA00022753"/>
    </source>
</evidence>
<evidence type="ECO:0000256" key="7">
    <source>
        <dbReference type="ARBA" id="ARBA00022692"/>
    </source>
</evidence>
<keyword evidence="13" id="KW-0072">Autophagy</keyword>
<keyword evidence="22" id="KW-1185">Reference proteome</keyword>
<keyword evidence="12" id="KW-1133">Transmembrane helix</keyword>
<evidence type="ECO:0000256" key="12">
    <source>
        <dbReference type="ARBA" id="ARBA00022989"/>
    </source>
</evidence>
<dbReference type="InterPro" id="IPR002921">
    <property type="entry name" value="Fungal_lipase-type"/>
</dbReference>
<evidence type="ECO:0000256" key="18">
    <source>
        <dbReference type="ARBA" id="ARBA00029828"/>
    </source>
</evidence>
<dbReference type="SUPFAM" id="SSF53474">
    <property type="entry name" value="alpha/beta-Hydrolases"/>
    <property type="match status" value="1"/>
</dbReference>
<evidence type="ECO:0000259" key="20">
    <source>
        <dbReference type="Pfam" id="PF01764"/>
    </source>
</evidence>
<dbReference type="GO" id="GO:0034496">
    <property type="term" value="P:multivesicular body membrane disassembly"/>
    <property type="evidence" value="ECO:0007669"/>
    <property type="project" value="TreeGrafter"/>
</dbReference>
<feature type="signal peptide" evidence="19">
    <location>
        <begin position="1"/>
        <end position="25"/>
    </location>
</feature>
<evidence type="ECO:0000256" key="19">
    <source>
        <dbReference type="SAM" id="SignalP"/>
    </source>
</evidence>
<comment type="subcellular location">
    <subcellularLocation>
        <location evidence="3">Endosome</location>
        <location evidence="3">Multivesicular body membrane</location>
        <topology evidence="3">Single-pass type II membrane protein</topology>
    </subcellularLocation>
    <subcellularLocation>
        <location evidence="2">Prevacuolar compartment membrane</location>
        <topology evidence="2">Single-pass type II membrane protein</topology>
    </subcellularLocation>
</comment>
<dbReference type="GO" id="GO:0032585">
    <property type="term" value="C:multivesicular body membrane"/>
    <property type="evidence" value="ECO:0007669"/>
    <property type="project" value="UniProtKB-SubCell"/>
</dbReference>
<evidence type="ECO:0000313" key="22">
    <source>
        <dbReference type="Proteomes" id="UP001219525"/>
    </source>
</evidence>
<keyword evidence="11" id="KW-0735">Signal-anchor</keyword>
<evidence type="ECO:0000256" key="2">
    <source>
        <dbReference type="ARBA" id="ARBA00004270"/>
    </source>
</evidence>
<dbReference type="EC" id="3.1.1.3" evidence="6"/>
<comment type="function">
    <text evidence="17">Lipase which is essential for lysis of subvacuolar cytoplasm to vacuole targeted bodies and intravacuolar autophagic bodies. Involved in the lysis of intravacuolar multivesicular body (MVB) vesicles. The intravacuolar membrane disintegration by ATG15 is critical to life span extension.</text>
</comment>
<dbReference type="Pfam" id="PF01764">
    <property type="entry name" value="Lipase_3"/>
    <property type="match status" value="1"/>
</dbReference>
<proteinExistence type="inferred from homology"/>
<dbReference type="GO" id="GO:0005775">
    <property type="term" value="C:vacuolar lumen"/>
    <property type="evidence" value="ECO:0007669"/>
    <property type="project" value="TreeGrafter"/>
</dbReference>
<dbReference type="CDD" id="cd00519">
    <property type="entry name" value="Lipase_3"/>
    <property type="match status" value="1"/>
</dbReference>
<reference evidence="21" key="1">
    <citation type="submission" date="2023-03" db="EMBL/GenBank/DDBJ databases">
        <title>Massive genome expansion in bonnet fungi (Mycena s.s.) driven by repeated elements and novel gene families across ecological guilds.</title>
        <authorList>
            <consortium name="Lawrence Berkeley National Laboratory"/>
            <person name="Harder C.B."/>
            <person name="Miyauchi S."/>
            <person name="Viragh M."/>
            <person name="Kuo A."/>
            <person name="Thoen E."/>
            <person name="Andreopoulos B."/>
            <person name="Lu D."/>
            <person name="Skrede I."/>
            <person name="Drula E."/>
            <person name="Henrissat B."/>
            <person name="Morin E."/>
            <person name="Kohler A."/>
            <person name="Barry K."/>
            <person name="LaButti K."/>
            <person name="Morin E."/>
            <person name="Salamov A."/>
            <person name="Lipzen A."/>
            <person name="Mereny Z."/>
            <person name="Hegedus B."/>
            <person name="Baldrian P."/>
            <person name="Stursova M."/>
            <person name="Weitz H."/>
            <person name="Taylor A."/>
            <person name="Grigoriev I.V."/>
            <person name="Nagy L.G."/>
            <person name="Martin F."/>
            <person name="Kauserud H."/>
        </authorList>
    </citation>
    <scope>NUCLEOTIDE SEQUENCE</scope>
    <source>
        <strain evidence="21">9144</strain>
    </source>
</reference>
<keyword evidence="16" id="KW-0325">Glycoprotein</keyword>
<dbReference type="Gene3D" id="3.40.50.1820">
    <property type="entry name" value="alpha/beta hydrolase"/>
    <property type="match status" value="1"/>
</dbReference>
<evidence type="ECO:0000256" key="5">
    <source>
        <dbReference type="ARBA" id="ARBA00011137"/>
    </source>
</evidence>
<dbReference type="EMBL" id="JARJCW010000045">
    <property type="protein sequence ID" value="KAJ7205011.1"/>
    <property type="molecule type" value="Genomic_DNA"/>
</dbReference>
<dbReference type="GO" id="GO:0004806">
    <property type="term" value="F:triacylglycerol lipase activity"/>
    <property type="evidence" value="ECO:0007669"/>
    <property type="project" value="UniProtKB-EC"/>
</dbReference>
<evidence type="ECO:0000256" key="3">
    <source>
        <dbReference type="ARBA" id="ARBA00004343"/>
    </source>
</evidence>
<dbReference type="GO" id="GO:0046461">
    <property type="term" value="P:neutral lipid catabolic process"/>
    <property type="evidence" value="ECO:0007669"/>
    <property type="project" value="TreeGrafter"/>
</dbReference>
<dbReference type="InterPro" id="IPR029058">
    <property type="entry name" value="AB_hydrolase_fold"/>
</dbReference>
<keyword evidence="19" id="KW-0732">Signal</keyword>
<comment type="similarity">
    <text evidence="4">Belongs to the AB hydrolase superfamily. Lipase family.</text>
</comment>
<evidence type="ECO:0000256" key="11">
    <source>
        <dbReference type="ARBA" id="ARBA00022968"/>
    </source>
</evidence>
<dbReference type="InterPro" id="IPR050805">
    <property type="entry name" value="ATG15_Lipase"/>
</dbReference>
<evidence type="ECO:0000256" key="15">
    <source>
        <dbReference type="ARBA" id="ARBA00023136"/>
    </source>
</evidence>
<evidence type="ECO:0000256" key="10">
    <source>
        <dbReference type="ARBA" id="ARBA00022963"/>
    </source>
</evidence>
<evidence type="ECO:0000256" key="6">
    <source>
        <dbReference type="ARBA" id="ARBA00013279"/>
    </source>
</evidence>
<name>A0AAD6V7C9_9AGAR</name>
<gene>
    <name evidence="21" type="ORF">GGX14DRAFT_459134</name>
</gene>